<feature type="compositionally biased region" description="Polar residues" evidence="2">
    <location>
        <begin position="791"/>
        <end position="806"/>
    </location>
</feature>
<feature type="compositionally biased region" description="Basic and acidic residues" evidence="2">
    <location>
        <begin position="729"/>
        <end position="767"/>
    </location>
</feature>
<feature type="transmembrane region" description="Helical" evidence="3">
    <location>
        <begin position="53"/>
        <end position="74"/>
    </location>
</feature>
<reference evidence="4" key="1">
    <citation type="submission" date="2020-04" db="EMBL/GenBank/DDBJ databases">
        <authorList>
            <person name="Zhang T."/>
        </authorList>
    </citation>
    <scope>NUCLEOTIDE SEQUENCE</scope>
    <source>
        <strain evidence="4">HKST-UBA01</strain>
    </source>
</reference>
<protein>
    <recommendedName>
        <fullName evidence="6">DUF4175 family protein</fullName>
    </recommendedName>
</protein>
<gene>
    <name evidence="4" type="ORF">KC729_08085</name>
</gene>
<feature type="compositionally biased region" description="Basic and acidic residues" evidence="2">
    <location>
        <begin position="684"/>
        <end position="699"/>
    </location>
</feature>
<feature type="compositionally biased region" description="Low complexity" evidence="2">
    <location>
        <begin position="883"/>
        <end position="893"/>
    </location>
</feature>
<feature type="transmembrane region" description="Helical" evidence="3">
    <location>
        <begin position="26"/>
        <end position="47"/>
    </location>
</feature>
<evidence type="ECO:0000256" key="2">
    <source>
        <dbReference type="SAM" id="MobiDB-lite"/>
    </source>
</evidence>
<dbReference type="PANTHER" id="PTHR34491:SF156">
    <property type="entry name" value="KINESIN MOTOR DOMAIN-CONTAINING PROTEIN"/>
    <property type="match status" value="1"/>
</dbReference>
<feature type="compositionally biased region" description="Basic and acidic residues" evidence="2">
    <location>
        <begin position="850"/>
        <end position="864"/>
    </location>
</feature>
<feature type="region of interest" description="Disordered" evidence="2">
    <location>
        <begin position="1068"/>
        <end position="1094"/>
    </location>
</feature>
<dbReference type="AlphaFoldDB" id="A0A956LZS7"/>
<dbReference type="Proteomes" id="UP000697710">
    <property type="component" value="Unassembled WGS sequence"/>
</dbReference>
<evidence type="ECO:0000256" key="1">
    <source>
        <dbReference type="SAM" id="Coils"/>
    </source>
</evidence>
<feature type="compositionally biased region" description="Low complexity" evidence="2">
    <location>
        <begin position="865"/>
        <end position="876"/>
    </location>
</feature>
<feature type="coiled-coil region" evidence="1">
    <location>
        <begin position="518"/>
        <end position="591"/>
    </location>
</feature>
<feature type="compositionally biased region" description="Basic and acidic residues" evidence="2">
    <location>
        <begin position="1172"/>
        <end position="1189"/>
    </location>
</feature>
<keyword evidence="3" id="KW-0812">Transmembrane</keyword>
<keyword evidence="3" id="KW-1133">Transmembrane helix</keyword>
<comment type="caution">
    <text evidence="4">The sequence shown here is derived from an EMBL/GenBank/DDBJ whole genome shotgun (WGS) entry which is preliminary data.</text>
</comment>
<feature type="compositionally biased region" description="Polar residues" evidence="2">
    <location>
        <begin position="700"/>
        <end position="728"/>
    </location>
</feature>
<feature type="region of interest" description="Disordered" evidence="2">
    <location>
        <begin position="850"/>
        <end position="899"/>
    </location>
</feature>
<dbReference type="PANTHER" id="PTHR34491">
    <property type="entry name" value="A-TYPE INCLUSION PROTEIN, PUTATIVE-RELATED"/>
    <property type="match status" value="1"/>
</dbReference>
<keyword evidence="3" id="KW-0472">Membrane</keyword>
<evidence type="ECO:0008006" key="6">
    <source>
        <dbReference type="Google" id="ProtNLM"/>
    </source>
</evidence>
<evidence type="ECO:0000256" key="3">
    <source>
        <dbReference type="SAM" id="Phobius"/>
    </source>
</evidence>
<dbReference type="EMBL" id="JAGQHR010000202">
    <property type="protein sequence ID" value="MCA9727627.1"/>
    <property type="molecule type" value="Genomic_DNA"/>
</dbReference>
<feature type="region of interest" description="Disordered" evidence="2">
    <location>
        <begin position="684"/>
        <end position="831"/>
    </location>
</feature>
<reference evidence="4" key="2">
    <citation type="journal article" date="2021" name="Microbiome">
        <title>Successional dynamics and alternative stable states in a saline activated sludge microbial community over 9 years.</title>
        <authorList>
            <person name="Wang Y."/>
            <person name="Ye J."/>
            <person name="Ju F."/>
            <person name="Liu L."/>
            <person name="Boyd J.A."/>
            <person name="Deng Y."/>
            <person name="Parks D.H."/>
            <person name="Jiang X."/>
            <person name="Yin X."/>
            <person name="Woodcroft B.J."/>
            <person name="Tyson G.W."/>
            <person name="Hugenholtz P."/>
            <person name="Polz M.F."/>
            <person name="Zhang T."/>
        </authorList>
    </citation>
    <scope>NUCLEOTIDE SEQUENCE</scope>
    <source>
        <strain evidence="4">HKST-UBA01</strain>
    </source>
</reference>
<feature type="compositionally biased region" description="Basic and acidic residues" evidence="2">
    <location>
        <begin position="778"/>
        <end position="790"/>
    </location>
</feature>
<accession>A0A956LZS7</accession>
<dbReference type="SUPFAM" id="SSF58104">
    <property type="entry name" value="Methyl-accepting chemotaxis protein (MCP) signaling domain"/>
    <property type="match status" value="1"/>
</dbReference>
<proteinExistence type="predicted"/>
<feature type="transmembrane region" description="Helical" evidence="3">
    <location>
        <begin position="154"/>
        <end position="174"/>
    </location>
</feature>
<name>A0A956LZS7_UNCEI</name>
<organism evidence="4 5">
    <name type="scientific">Eiseniibacteriota bacterium</name>
    <dbReference type="NCBI Taxonomy" id="2212470"/>
    <lineage>
        <taxon>Bacteria</taxon>
        <taxon>Candidatus Eiseniibacteriota</taxon>
    </lineage>
</organism>
<evidence type="ECO:0000313" key="4">
    <source>
        <dbReference type="EMBL" id="MCA9727627.1"/>
    </source>
</evidence>
<keyword evidence="1" id="KW-0175">Coiled coil</keyword>
<evidence type="ECO:0000313" key="5">
    <source>
        <dbReference type="Proteomes" id="UP000697710"/>
    </source>
</evidence>
<feature type="region of interest" description="Disordered" evidence="2">
    <location>
        <begin position="1172"/>
        <end position="1202"/>
    </location>
</feature>
<feature type="compositionally biased region" description="Polar residues" evidence="2">
    <location>
        <begin position="1068"/>
        <end position="1091"/>
    </location>
</feature>
<sequence>MESKQPFRKLARQGYRTFRRRRILEASVLGASIIVPLFLLAIVAGMLLRYRPISGWAVPGLAVAALAAGLFVAIRYGMRYRFTYPEFLRHLERRLGLARNELVNADELESGIEALDDPLSRGLATQAVAEGTSRLDSGQFAILSRARSLRPPTLRILAGGLALLALAALAPNGFQASLDRLRAPGTFELPPALQIVVIPGNVTIPRGAAVRVQAQVPHDIESAQLLYRPAGGGWRSVEMRPAGTAEEAGAVRQAFQFTLAGLSEDTEYAIAAGHSRSEGYRIGVTEPLRAQSFKKTITPPTYTGLAVTEETALDGNFAAVAGSRATLTVNSSRPDARGQLLFEGGDPIPLQAHGNGTLVADLVIQESGRYRVALTDPSLPGIDYTSSIYRIDATPDRNPTLYQLAPERSVSLPPEMAVELDVDCLDDFGLTRLDLVYQRNDKPAQRTNLATWRGEREARVVYPWDLEGVAIVPGDVITYHLELTDNDAVTGPKTVRGPQCEVRFPKLEEMYADVHEDRKEQESDVHEMVESQKELKDELNKALQDLKSNKDLSWEKQEALKDLAEKQDKLTQKLEDLSKSLDKSLERMEQADLFSPEMMEKVKQISELVKQIQDPNFQKQISDLKQALEKLDKKAVEQTLEQMQMSQQDLEQSLDRTLQLLQKMQTEEHLDQLVQDAQRMVEQQKKLNQELERAREQGQKRPQQQPRDQSARPQDQTQRPSDPQQANEPQERTTDEERPADTSAERKADEAESPEDQKSQAELKESDASEQDQADQSQSEKDQADKKDPSDQNPSQDPKSGDQDQAQNEERESADEAPLDPQAASELQKKQEALREELRKLQEELAKLQEEAKENWEELDKQMQENETQEQAEAAQKSMQDAQQQMSGSQSKKQSLKFGRKAENDLQQLAQQMQDMQQQLQQQDQEEIIRQLYAISGNLVSLSQNQESLLREAPGKAARENAELQSSIAEGGKQTLDDLYDLGKKSQFLSPDLAKSMGQVVQSLDGSTRAFEQGNRQAAMAQGHSSANSMNQTVIELLETNQKMCSASSSGQCNNPMGKMRGLSAQQEQLNGESQGMAGQSQRLSPGQSEQQRLEELAARQEMIRRGLDEVGGALDGRKDVLGRLDDLGKEMDELAEEMRERGTIDERILERQQKILSRLLTAQKSIRREDYDDERVARTGVNPEDRESPPPLTDELSRDELLNRGILRGSQDPVPEEFRSLVDDYFQALSERGR</sequence>